<dbReference type="InterPro" id="IPR008635">
    <property type="entry name" value="Coiled_stalk_dom"/>
</dbReference>
<dbReference type="InterPro" id="IPR005594">
    <property type="entry name" value="YadA_C"/>
</dbReference>
<keyword evidence="7" id="KW-0732">Signal</keyword>
<name>D3LTP5_9FIRM</name>
<feature type="domain" description="Trimeric autotransporter adhesin YadA-like stalk" evidence="13">
    <location>
        <begin position="707"/>
        <end position="740"/>
    </location>
</feature>
<dbReference type="eggNOG" id="COG5295">
    <property type="taxonomic scope" value="Bacteria"/>
</dbReference>
<keyword evidence="10" id="KW-0998">Cell outer membrane</keyword>
<evidence type="ECO:0000259" key="12">
    <source>
        <dbReference type="Pfam" id="PF03895"/>
    </source>
</evidence>
<protein>
    <submittedName>
        <fullName evidence="14">Hemagglutinin</fullName>
    </submittedName>
</protein>
<feature type="domain" description="Trimeric autotransporter adhesin YadA-like C-terminal membrane anchor" evidence="12">
    <location>
        <begin position="1265"/>
        <end position="1318"/>
    </location>
</feature>
<dbReference type="Gene3D" id="6.10.250.2040">
    <property type="match status" value="1"/>
</dbReference>
<evidence type="ECO:0000259" key="13">
    <source>
        <dbReference type="Pfam" id="PF05662"/>
    </source>
</evidence>
<proteinExistence type="inferred from homology"/>
<accession>D3LTP5</accession>
<evidence type="ECO:0000256" key="4">
    <source>
        <dbReference type="ARBA" id="ARBA00022448"/>
    </source>
</evidence>
<reference evidence="15" key="1">
    <citation type="submission" date="2009-12" db="EMBL/GenBank/DDBJ databases">
        <title>Sequence of Clostridiales genomosp. BVAB3 str. UPII9-5.</title>
        <authorList>
            <person name="Madupu R."/>
            <person name="Durkin A.S."/>
            <person name="Torralba M."/>
            <person name="Methe B."/>
            <person name="Sutton G.G."/>
            <person name="Strausberg R.L."/>
            <person name="Nelson K.E."/>
        </authorList>
    </citation>
    <scope>NUCLEOTIDE SEQUENCE [LARGE SCALE GENOMIC DNA]</scope>
    <source>
        <strain evidence="15">28L</strain>
    </source>
</reference>
<evidence type="ECO:0000313" key="14">
    <source>
        <dbReference type="EMBL" id="EFD94584.1"/>
    </source>
</evidence>
<evidence type="ECO:0000256" key="3">
    <source>
        <dbReference type="ARBA" id="ARBA00005848"/>
    </source>
</evidence>
<evidence type="ECO:0000256" key="9">
    <source>
        <dbReference type="ARBA" id="ARBA00023136"/>
    </source>
</evidence>
<evidence type="ECO:0000313" key="15">
    <source>
        <dbReference type="Proteomes" id="UP000003242"/>
    </source>
</evidence>
<evidence type="ECO:0000256" key="5">
    <source>
        <dbReference type="ARBA" id="ARBA00022452"/>
    </source>
</evidence>
<keyword evidence="8" id="KW-0653">Protein transport</keyword>
<dbReference type="RefSeq" id="WP_009369574.1">
    <property type="nucleotide sequence ID" value="NZ_ADGP01000009.1"/>
</dbReference>
<keyword evidence="9" id="KW-0472">Membrane</keyword>
<gene>
    <name evidence="14" type="ORF">HMPREF0889_0661</name>
</gene>
<evidence type="ECO:0000256" key="11">
    <source>
        <dbReference type="SAM" id="Coils"/>
    </source>
</evidence>
<evidence type="ECO:0000256" key="2">
    <source>
        <dbReference type="ARBA" id="ARBA00004442"/>
    </source>
</evidence>
<dbReference type="EMBL" id="ADGP01000009">
    <property type="protein sequence ID" value="EFD94584.1"/>
    <property type="molecule type" value="Genomic_DNA"/>
</dbReference>
<comment type="similarity">
    <text evidence="3">Belongs to the autotransporter-2 (AT-2) (TC 1.B.40) family.</text>
</comment>
<organism evidence="14 15">
    <name type="scientific">Megasphaera lornae</name>
    <dbReference type="NCBI Taxonomy" id="1000568"/>
    <lineage>
        <taxon>Bacteria</taxon>
        <taxon>Bacillati</taxon>
        <taxon>Bacillota</taxon>
        <taxon>Negativicutes</taxon>
        <taxon>Veillonellales</taxon>
        <taxon>Veillonellaceae</taxon>
        <taxon>Megasphaera</taxon>
    </lineage>
</organism>
<dbReference type="Gene3D" id="3.30.1300.30">
    <property type="entry name" value="GSPII I/J protein-like"/>
    <property type="match status" value="1"/>
</dbReference>
<feature type="domain" description="Trimeric autotransporter adhesin YadA-like stalk" evidence="13">
    <location>
        <begin position="2"/>
        <end position="36"/>
    </location>
</feature>
<dbReference type="InterPro" id="IPR045584">
    <property type="entry name" value="Pilin-like"/>
</dbReference>
<dbReference type="STRING" id="699218.HMPREF0889_0661"/>
<evidence type="ECO:0000256" key="8">
    <source>
        <dbReference type="ARBA" id="ARBA00022927"/>
    </source>
</evidence>
<dbReference type="SUPFAM" id="SSF54523">
    <property type="entry name" value="Pili subunits"/>
    <property type="match status" value="1"/>
</dbReference>
<keyword evidence="5" id="KW-1134">Transmembrane beta strand</keyword>
<sequence>KNVKGGDISQNSTEAVNGGQLYKTNQGFDILVGENKASNKANISFGKDKKDTLEFAAGKNLTVSLDKDNKKVLYRLQDEVVLGEAKTADKDGVNGKLTIHGTTGEQMTFNGKNGELIITAPDEKGQSNEIFLKGHDGTMGVIGKDGKTGVTLQGSGSVHIQGAGSTLPLDITTTNSSVGIDGQGASTRLLMKEGNKTHALATMDDGLKFQGDDGNAVGVKLNTQVNIVGGAKIVTEGRKITNLTENNIGVESVVDATNNKNGTLKIRLAKTLRDMESIVFSGKDNTDSMTIDGANRTIKDLTTLTFLKDGKNNFITGLSNTTWPTAAQRETAFDASKAATQGQIKDVETAINDKVKKNNAGFDVYIKEKTQENTFNIALGREQKDAFGFLAGNGLDIIRRNKEITYALQNNITLGKKDGEDGSFTVTGKTGNRITMDGKTGDLVLQGIQNATGKIPTLSLHGQTGSIRGDGKTGGAFEMDAENGVIQAVGAAGDKQVVLDGKNAAIRIQNDKNSSVTITVKDAAAGLDGKAGAARLTVTDKAGKQTVLATMSDGLKFQGDNKESTVQRALNETLTIAGGADTAKLSDKNIGVVTDAATGTMTVKLAKDIKDLTSVETKDDKGNRTVMTGVGVTVNDEKGNRTTVSAAGAVTEDKEKNTNTSTATAVTLADKDGNKTVVNKDGIRIQAAGQGTVSLTKDGLNNGGKTITGVAAGVQDTDAVNVKQLKEEIDKNRTTMQGSENVAVTGSGKQGDPFTVALKDTVTLGKKDSDGKDDGKDGKITVTGKAGNKVVIDGSAGTIEIKGANAKQAVTITTVDGKVGMDDKDGTRITVQAGGTTAALATMEDGLKFQGDTKDVIVKRKLNDTLHITGGEKNADKLTEKNIGVVADSDTGSMKVQLAKNLKDMESITFGDDTESMKINGNNKSISNVGTITGLTNTTLPENWDSVQPAQAVKWDSLRDDQAASQGQVKEVARKVKKVASGFDILVGEDPDEHRANVTLGGDTKDTVQFTAGNGLAATLDTQNKKITYALKNQITLGDKNEAGKLTVQEKDGSSSVIHGGTIDLTDKGKTLTIATGQGTAELGGTGKTTRLLLKDGENMAAVATMKDGLSFAGDSGDPINLQLNKQLKITGGQTDSKKLSEAPNIGVVTKDGTMTIRLSKELTGLDKVSAKTMTADTVTVGDVQIDTNGLTVKNGPAVTKNGIDAGNKPIHDLAPGMVAPNSRDAVTGAQLFRTEARVATMDNRITRTGAGAAAMAALHPLDFDPDEKWDIAAAIGRYRNAGAVALGAFYRPSESSMISVGGSFGNADPMVNVGVSLKVGRGNNITTSRVAMAKEIVTLRNENQALKNRVEMLSQKMNAVLQVVQVPARLLQPAREIFPRDVHNEWAYKYIASLAAKNYLDTMRETARKPEMSRLEMAGLIYEALKQGAPVDSNMDRAMSEFDPELRRIRDNRIRVDRVAGNGSRDRDKIERVRVNRNGNLLG</sequence>
<feature type="coiled-coil region" evidence="11">
    <location>
        <begin position="1330"/>
        <end position="1364"/>
    </location>
</feature>
<evidence type="ECO:0000256" key="1">
    <source>
        <dbReference type="ARBA" id="ARBA00004241"/>
    </source>
</evidence>
<feature type="non-terminal residue" evidence="14">
    <location>
        <position position="1"/>
    </location>
</feature>
<keyword evidence="11" id="KW-0175">Coiled coil</keyword>
<dbReference type="SUPFAM" id="SSF101967">
    <property type="entry name" value="Adhesin YadA, collagen-binding domain"/>
    <property type="match status" value="1"/>
</dbReference>
<evidence type="ECO:0000256" key="7">
    <source>
        <dbReference type="ARBA" id="ARBA00022729"/>
    </source>
</evidence>
<dbReference type="Proteomes" id="UP000003242">
    <property type="component" value="Unassembled WGS sequence"/>
</dbReference>
<dbReference type="Pfam" id="PF03895">
    <property type="entry name" value="YadA_anchor"/>
    <property type="match status" value="1"/>
</dbReference>
<dbReference type="InterPro" id="IPR011049">
    <property type="entry name" value="Serralysin-like_metalloprot_C"/>
</dbReference>
<dbReference type="GO" id="GO:0015031">
    <property type="term" value="P:protein transport"/>
    <property type="evidence" value="ECO:0007669"/>
    <property type="project" value="UniProtKB-KW"/>
</dbReference>
<dbReference type="GO" id="GO:0009986">
    <property type="term" value="C:cell surface"/>
    <property type="evidence" value="ECO:0007669"/>
    <property type="project" value="UniProtKB-SubCell"/>
</dbReference>
<dbReference type="GO" id="GO:0009279">
    <property type="term" value="C:cell outer membrane"/>
    <property type="evidence" value="ECO:0007669"/>
    <property type="project" value="UniProtKB-SubCell"/>
</dbReference>
<comment type="caution">
    <text evidence="14">The sequence shown here is derived from an EMBL/GenBank/DDBJ whole genome shotgun (WGS) entry which is preliminary data.</text>
</comment>
<evidence type="ECO:0000256" key="10">
    <source>
        <dbReference type="ARBA" id="ARBA00023237"/>
    </source>
</evidence>
<comment type="subcellular location">
    <subcellularLocation>
        <location evidence="2">Cell outer membrane</location>
    </subcellularLocation>
    <subcellularLocation>
        <location evidence="1">Cell surface</location>
    </subcellularLocation>
</comment>
<dbReference type="Pfam" id="PF05662">
    <property type="entry name" value="YadA_stalk"/>
    <property type="match status" value="3"/>
</dbReference>
<keyword evidence="4" id="KW-0813">Transport</keyword>
<keyword evidence="6" id="KW-0812">Transmembrane</keyword>
<dbReference type="Gene3D" id="1.20.5.170">
    <property type="match status" value="1"/>
</dbReference>
<evidence type="ECO:0000256" key="6">
    <source>
        <dbReference type="ARBA" id="ARBA00022692"/>
    </source>
</evidence>
<feature type="domain" description="Trimeric autotransporter adhesin YadA-like stalk" evidence="13">
    <location>
        <begin position="1213"/>
        <end position="1254"/>
    </location>
</feature>
<dbReference type="Gene3D" id="2.20.70.140">
    <property type="match status" value="2"/>
</dbReference>